<feature type="region of interest" description="Disordered" evidence="1">
    <location>
        <begin position="1"/>
        <end position="164"/>
    </location>
</feature>
<feature type="compositionally biased region" description="Polar residues" evidence="1">
    <location>
        <begin position="1"/>
        <end position="14"/>
    </location>
</feature>
<organism evidence="2 3">
    <name type="scientific">Drosophila suzukii</name>
    <name type="common">Spotted-wing drosophila fruit fly</name>
    <dbReference type="NCBI Taxonomy" id="28584"/>
    <lineage>
        <taxon>Eukaryota</taxon>
        <taxon>Metazoa</taxon>
        <taxon>Ecdysozoa</taxon>
        <taxon>Arthropoda</taxon>
        <taxon>Hexapoda</taxon>
        <taxon>Insecta</taxon>
        <taxon>Pterygota</taxon>
        <taxon>Neoptera</taxon>
        <taxon>Endopterygota</taxon>
        <taxon>Diptera</taxon>
        <taxon>Brachycera</taxon>
        <taxon>Muscomorpha</taxon>
        <taxon>Ephydroidea</taxon>
        <taxon>Drosophilidae</taxon>
        <taxon>Drosophila</taxon>
        <taxon>Sophophora</taxon>
    </lineage>
</organism>
<keyword evidence="2" id="KW-1185">Reference proteome</keyword>
<feature type="compositionally biased region" description="Basic and acidic residues" evidence="1">
    <location>
        <begin position="19"/>
        <end position="31"/>
    </location>
</feature>
<dbReference type="PANTHER" id="PTHR43684">
    <property type="match status" value="1"/>
</dbReference>
<evidence type="ECO:0000256" key="1">
    <source>
        <dbReference type="SAM" id="MobiDB-lite"/>
    </source>
</evidence>
<dbReference type="CDD" id="cd06558">
    <property type="entry name" value="crotonase-like"/>
    <property type="match status" value="1"/>
</dbReference>
<dbReference type="Gene3D" id="3.90.226.10">
    <property type="entry name" value="2-enoyl-CoA Hydratase, Chain A, domain 1"/>
    <property type="match status" value="1"/>
</dbReference>
<dbReference type="PANTHER" id="PTHR43684:SF13">
    <property type="entry name" value="CHROMODOMAIN Y-LIKE PROTEIN"/>
    <property type="match status" value="1"/>
</dbReference>
<feature type="region of interest" description="Disordered" evidence="1">
    <location>
        <begin position="410"/>
        <end position="493"/>
    </location>
</feature>
<proteinExistence type="predicted"/>
<accession>A0AB39ZE05</accession>
<feature type="region of interest" description="Disordered" evidence="1">
    <location>
        <begin position="356"/>
        <end position="387"/>
    </location>
</feature>
<feature type="compositionally biased region" description="Low complexity" evidence="1">
    <location>
        <begin position="611"/>
        <end position="624"/>
    </location>
</feature>
<feature type="region of interest" description="Disordered" evidence="1">
    <location>
        <begin position="541"/>
        <end position="590"/>
    </location>
</feature>
<dbReference type="CTD" id="116874"/>
<sequence length="936" mass="100513">MEQVTDTEVQTPEPLQTEEPARDVEKCESAEPKTSALEELPKSAGTTDLEDELANLNGSDEGAGLDELSSLEQEIAKLHHIRPPDAASDAANSATPSGGTDNGGLEARLGGEDLAGGSPLLEDGHDPSGNGQISESPLEEVDLIALLKGTDTSHEQPSGEEKCSLEKALSELDGVKDEVDVGVTIEGEGQFEIMEIDDDEGESSTRKASPKVPVSKPSKPPVSAADVEPKRPSIPKHKLSPEQARAVALEQMAGLKPKPRRKEPPPVVKPKDIVTSLNDDWDDYDSEEDKPTSTSGLVTEVIALPPAQLVPKKSPVSLPLKKVTSPTKSSLNSPILLNNKISSVKVMLKPVSQKQLAASTSPTVEKPKPAAVTVSTPKETEEPTTGFKRMRVIKRKIIWDPDVPESKKSFAQYATAKAPAKASSPAPQAPKTTVKSLSPNAPKKRAATPTVRISKAGTPVGGKERSASPVKRRSQTPNAGLANGGVQKKKKVSEIDRLMGDEGAANMIHAVEHEQREMSGGEVSNKPLMRKRAMTITGRQNQALRAAADPSPPKKESAQPPTKRTPGAADSVFTKTTANTSASKPRASDSWDYVYKQRASEESMIVRRRSNSSYSSNASVSRNSLDNKSGAANLSDDAAEGSDPSFKFLKPITKTNQKGGEDASSHTLANDMKANSGSELVVLHKVNKVAHLAIHTHRGKSGHTYSSQLLEQLNDTLISVARKSEFNTVLLTVEGPQFCQGIDCQELVQGSLEKRREGASRLSVALKTYLRTLATFPKPLVAGIVGNLINLGVMQLPFADYVVAADDCSLETNYAKLGQLPEGYALWHGHGKVSSQVHSRLFLLGERLFAPELLGPHSFVDKICKARNVSIEAMAIAKQISTNSAEMYGSLKKLNHSATNAANFPRLDEELKVIAEQWLAPNCWANFKSYLSDVDF</sequence>
<feature type="compositionally biased region" description="Low complexity" evidence="1">
    <location>
        <begin position="84"/>
        <end position="97"/>
    </location>
</feature>
<feature type="compositionally biased region" description="Acidic residues" evidence="1">
    <location>
        <begin position="279"/>
        <end position="288"/>
    </location>
</feature>
<feature type="region of interest" description="Disordered" evidence="1">
    <location>
        <begin position="603"/>
        <end position="650"/>
    </location>
</feature>
<evidence type="ECO:0000313" key="2">
    <source>
        <dbReference type="Proteomes" id="UP001652628"/>
    </source>
</evidence>
<dbReference type="SUPFAM" id="SSF52096">
    <property type="entry name" value="ClpP/crotonase"/>
    <property type="match status" value="1"/>
</dbReference>
<protein>
    <submittedName>
        <fullName evidence="3">Uncharacterized protein HIPP1 isoform X1</fullName>
    </submittedName>
</protein>
<feature type="compositionally biased region" description="Low complexity" evidence="1">
    <location>
        <begin position="411"/>
        <end position="433"/>
    </location>
</feature>
<feature type="compositionally biased region" description="Basic and acidic residues" evidence="1">
    <location>
        <begin position="151"/>
        <end position="164"/>
    </location>
</feature>
<dbReference type="InterPro" id="IPR051053">
    <property type="entry name" value="ECH/Chromodomain_protein"/>
</dbReference>
<feature type="region of interest" description="Disordered" evidence="1">
    <location>
        <begin position="186"/>
        <end position="296"/>
    </location>
</feature>
<dbReference type="Pfam" id="PF00378">
    <property type="entry name" value="ECH_1"/>
    <property type="match status" value="1"/>
</dbReference>
<evidence type="ECO:0000313" key="3">
    <source>
        <dbReference type="RefSeq" id="XP_016933860.2"/>
    </source>
</evidence>
<dbReference type="AlphaFoldDB" id="A0AB39ZE05"/>
<reference evidence="3" key="1">
    <citation type="submission" date="2025-08" db="UniProtKB">
        <authorList>
            <consortium name="RefSeq"/>
        </authorList>
    </citation>
    <scope>IDENTIFICATION</scope>
</reference>
<dbReference type="InterPro" id="IPR001753">
    <property type="entry name" value="Enoyl-CoA_hydra/iso"/>
</dbReference>
<dbReference type="GeneID" id="108012881"/>
<feature type="compositionally biased region" description="Low complexity" evidence="1">
    <location>
        <begin position="210"/>
        <end position="225"/>
    </location>
</feature>
<feature type="compositionally biased region" description="Polar residues" evidence="1">
    <location>
        <begin position="573"/>
        <end position="583"/>
    </location>
</feature>
<dbReference type="InterPro" id="IPR029045">
    <property type="entry name" value="ClpP/crotonase-like_dom_sf"/>
</dbReference>
<gene>
    <name evidence="3" type="primary">HIPP1</name>
</gene>
<dbReference type="RefSeq" id="XP_016933860.2">
    <property type="nucleotide sequence ID" value="XM_017078371.4"/>
</dbReference>
<name>A0AB39ZE05_DROSZ</name>
<dbReference type="Proteomes" id="UP001652628">
    <property type="component" value="Chromosome 3"/>
</dbReference>